<keyword evidence="5" id="KW-1185">Reference proteome</keyword>
<feature type="domain" description="Response regulatory" evidence="2">
    <location>
        <begin position="3"/>
        <end position="117"/>
    </location>
</feature>
<evidence type="ECO:0000259" key="2">
    <source>
        <dbReference type="PROSITE" id="PS50110"/>
    </source>
</evidence>
<accession>A0A5J4JKB7</accession>
<dbReference type="InterPro" id="IPR001789">
    <property type="entry name" value="Sig_transdc_resp-reg_receiver"/>
</dbReference>
<sequence>MLKAFVVDDELPARDELIYLLEKTGKVEIAGEAESVKEALRKLEETEADVLFVDMMLTNEHGMDLVEEINRRPRHPYIVFATAYDEYAVKAFELNAVDYILKPFEEKRVAQTVDKMEKLLENGRSAPPKNTGKLAVTVDERIVIIPIEKLLYAESVEGRTMIATDNEKYTVTEPLVNVEKKLQSTSIVRVHRAYLVNLDAIVEIRPWFHSTYNFIMRDGAKIPVSRTYKHVLKQFIRI</sequence>
<dbReference type="InterPro" id="IPR011006">
    <property type="entry name" value="CheY-like_superfamily"/>
</dbReference>
<dbReference type="Proteomes" id="UP000391919">
    <property type="component" value="Unassembled WGS sequence"/>
</dbReference>
<dbReference type="Gene3D" id="2.40.50.40">
    <property type="match status" value="1"/>
</dbReference>
<evidence type="ECO:0000313" key="4">
    <source>
        <dbReference type="EMBL" id="GER71659.1"/>
    </source>
</evidence>
<dbReference type="PROSITE" id="PS50110">
    <property type="entry name" value="RESPONSE_REGULATORY"/>
    <property type="match status" value="1"/>
</dbReference>
<dbReference type="SMART" id="SM00850">
    <property type="entry name" value="LytTR"/>
    <property type="match status" value="1"/>
</dbReference>
<dbReference type="Pfam" id="PF00072">
    <property type="entry name" value="Response_reg"/>
    <property type="match status" value="1"/>
</dbReference>
<dbReference type="InterPro" id="IPR007492">
    <property type="entry name" value="LytTR_DNA-bd_dom"/>
</dbReference>
<dbReference type="PANTHER" id="PTHR37299:SF1">
    <property type="entry name" value="STAGE 0 SPORULATION PROTEIN A HOMOLOG"/>
    <property type="match status" value="1"/>
</dbReference>
<dbReference type="InterPro" id="IPR046947">
    <property type="entry name" value="LytR-like"/>
</dbReference>
<dbReference type="GO" id="GO:0003677">
    <property type="term" value="F:DNA binding"/>
    <property type="evidence" value="ECO:0007669"/>
    <property type="project" value="InterPro"/>
</dbReference>
<protein>
    <submittedName>
        <fullName evidence="4">Sensory transduction protein LytT</fullName>
    </submittedName>
</protein>
<organism evidence="4 5">
    <name type="scientific">Weizmannia acidilactici</name>
    <dbReference type="NCBI Taxonomy" id="2607726"/>
    <lineage>
        <taxon>Bacteria</taxon>
        <taxon>Bacillati</taxon>
        <taxon>Bacillota</taxon>
        <taxon>Bacilli</taxon>
        <taxon>Bacillales</taxon>
        <taxon>Bacillaceae</taxon>
        <taxon>Heyndrickxia</taxon>
    </lineage>
</organism>
<dbReference type="SMART" id="SM00448">
    <property type="entry name" value="REC"/>
    <property type="match status" value="1"/>
</dbReference>
<proteinExistence type="predicted"/>
<reference evidence="4 5" key="1">
    <citation type="submission" date="2019-09" db="EMBL/GenBank/DDBJ databases">
        <title>Draft genome sequence of Bacillus sp. JC-7.</title>
        <authorList>
            <person name="Tanaka N."/>
            <person name="Shiwa Y."/>
            <person name="Fujita N."/>
            <person name="Tanasupawat S."/>
        </authorList>
    </citation>
    <scope>NUCLEOTIDE SEQUENCE [LARGE SCALE GENOMIC DNA]</scope>
    <source>
        <strain evidence="4 5">JC-7</strain>
    </source>
</reference>
<keyword evidence="1" id="KW-0597">Phosphoprotein</keyword>
<evidence type="ECO:0000313" key="5">
    <source>
        <dbReference type="Proteomes" id="UP000391919"/>
    </source>
</evidence>
<dbReference type="AlphaFoldDB" id="A0A5J4JKB7"/>
<evidence type="ECO:0000256" key="1">
    <source>
        <dbReference type="PROSITE-ProRule" id="PRU00169"/>
    </source>
</evidence>
<name>A0A5J4JKB7_9BACI</name>
<dbReference type="RefSeq" id="WP_151680954.1">
    <property type="nucleotide sequence ID" value="NZ_BKZQ01000059.1"/>
</dbReference>
<dbReference type="GO" id="GO:0000156">
    <property type="term" value="F:phosphorelay response regulator activity"/>
    <property type="evidence" value="ECO:0007669"/>
    <property type="project" value="InterPro"/>
</dbReference>
<comment type="caution">
    <text evidence="4">The sequence shown here is derived from an EMBL/GenBank/DDBJ whole genome shotgun (WGS) entry which is preliminary data.</text>
</comment>
<dbReference type="Pfam" id="PF04397">
    <property type="entry name" value="LytTR"/>
    <property type="match status" value="1"/>
</dbReference>
<dbReference type="PANTHER" id="PTHR37299">
    <property type="entry name" value="TRANSCRIPTIONAL REGULATOR-RELATED"/>
    <property type="match status" value="1"/>
</dbReference>
<evidence type="ECO:0000259" key="3">
    <source>
        <dbReference type="PROSITE" id="PS50930"/>
    </source>
</evidence>
<gene>
    <name evidence="4" type="primary">lytT</name>
    <name evidence="4" type="ORF">BpJC7_29620</name>
</gene>
<feature type="domain" description="HTH LytTR-type" evidence="3">
    <location>
        <begin position="134"/>
        <end position="238"/>
    </location>
</feature>
<dbReference type="Gene3D" id="3.40.50.2300">
    <property type="match status" value="1"/>
</dbReference>
<dbReference type="SUPFAM" id="SSF52172">
    <property type="entry name" value="CheY-like"/>
    <property type="match status" value="1"/>
</dbReference>
<dbReference type="EMBL" id="BKZQ01000059">
    <property type="protein sequence ID" value="GER71659.1"/>
    <property type="molecule type" value="Genomic_DNA"/>
</dbReference>
<dbReference type="Gene3D" id="2.20.25.10">
    <property type="match status" value="1"/>
</dbReference>
<feature type="modified residue" description="4-aspartylphosphate" evidence="1">
    <location>
        <position position="54"/>
    </location>
</feature>
<dbReference type="PROSITE" id="PS50930">
    <property type="entry name" value="HTH_LYTTR"/>
    <property type="match status" value="1"/>
</dbReference>